<feature type="transmembrane region" description="Helical" evidence="1">
    <location>
        <begin position="39"/>
        <end position="61"/>
    </location>
</feature>
<accession>A0A142NKI5</accession>
<gene>
    <name evidence="2" type="ORF">A2T55_05475</name>
</gene>
<keyword evidence="1" id="KW-1133">Transmembrane helix</keyword>
<protein>
    <recommendedName>
        <fullName evidence="4">DUF485 domain-containing protein</fullName>
    </recommendedName>
</protein>
<sequence length="122" mass="13945">MFCPFKGERMTDPVNTGVDFLAEEEDPEFKALKRKRFSVVIPLSIAFLVWYFLYVILSTYAHDFMSTKVVGEINVGLVFGLLQFVTTFAITMFYVSFANKKLDPPAEAIRERLQAETEGTRS</sequence>
<reference evidence="3" key="1">
    <citation type="submission" date="2016-03" db="EMBL/GenBank/DDBJ databases">
        <authorList>
            <person name="Ploux O."/>
        </authorList>
    </citation>
    <scope>NUCLEOTIDE SEQUENCE [LARGE SCALE GENOMIC DNA]</scope>
    <source>
        <strain evidence="3">BS258</strain>
    </source>
</reference>
<dbReference type="AlphaFoldDB" id="A0A142NKI5"/>
<feature type="transmembrane region" description="Helical" evidence="1">
    <location>
        <begin position="73"/>
        <end position="95"/>
    </location>
</feature>
<evidence type="ECO:0000313" key="3">
    <source>
        <dbReference type="Proteomes" id="UP000075950"/>
    </source>
</evidence>
<organism evidence="2 3">
    <name type="scientific">Brevibacterium linens</name>
    <dbReference type="NCBI Taxonomy" id="1703"/>
    <lineage>
        <taxon>Bacteria</taxon>
        <taxon>Bacillati</taxon>
        <taxon>Actinomycetota</taxon>
        <taxon>Actinomycetes</taxon>
        <taxon>Micrococcales</taxon>
        <taxon>Brevibacteriaceae</taxon>
        <taxon>Brevibacterium</taxon>
    </lineage>
</organism>
<dbReference type="Pfam" id="PF04341">
    <property type="entry name" value="DUF485"/>
    <property type="match status" value="1"/>
</dbReference>
<dbReference type="EMBL" id="CP014869">
    <property type="protein sequence ID" value="AMT93298.1"/>
    <property type="molecule type" value="Genomic_DNA"/>
</dbReference>
<proteinExistence type="predicted"/>
<keyword evidence="1" id="KW-0472">Membrane</keyword>
<dbReference type="PANTHER" id="PTHR38441">
    <property type="entry name" value="INTEGRAL MEMBRANE PROTEIN-RELATED"/>
    <property type="match status" value="1"/>
</dbReference>
<evidence type="ECO:0000313" key="2">
    <source>
        <dbReference type="EMBL" id="AMT93298.1"/>
    </source>
</evidence>
<dbReference type="PANTHER" id="PTHR38441:SF1">
    <property type="entry name" value="MEMBRANE PROTEIN"/>
    <property type="match status" value="1"/>
</dbReference>
<dbReference type="Proteomes" id="UP000075950">
    <property type="component" value="Chromosome"/>
</dbReference>
<evidence type="ECO:0008006" key="4">
    <source>
        <dbReference type="Google" id="ProtNLM"/>
    </source>
</evidence>
<evidence type="ECO:0000256" key="1">
    <source>
        <dbReference type="SAM" id="Phobius"/>
    </source>
</evidence>
<dbReference type="KEGG" id="bly:A2T55_05475"/>
<dbReference type="InterPro" id="IPR007436">
    <property type="entry name" value="DUF485"/>
</dbReference>
<name>A0A142NKI5_BRELN</name>
<keyword evidence="1" id="KW-0812">Transmembrane</keyword>